<dbReference type="EMBL" id="JAGQKZ010000001">
    <property type="protein sequence ID" value="MCA9391642.1"/>
    <property type="molecule type" value="Genomic_DNA"/>
</dbReference>
<feature type="compositionally biased region" description="Basic residues" evidence="1">
    <location>
        <begin position="177"/>
        <end position="190"/>
    </location>
</feature>
<keyword evidence="3" id="KW-0255">Endonuclease</keyword>
<keyword evidence="3" id="KW-0540">Nuclease</keyword>
<dbReference type="GO" id="GO:0004519">
    <property type="term" value="F:endonuclease activity"/>
    <property type="evidence" value="ECO:0007669"/>
    <property type="project" value="UniProtKB-KW"/>
</dbReference>
<reference evidence="3" key="1">
    <citation type="submission" date="2020-04" db="EMBL/GenBank/DDBJ databases">
        <authorList>
            <person name="Zhang T."/>
        </authorList>
    </citation>
    <scope>NUCLEOTIDE SEQUENCE</scope>
    <source>
        <strain evidence="3">HKST-UBA03</strain>
    </source>
</reference>
<accession>A0A955LJY4</accession>
<dbReference type="Pfam" id="PF13391">
    <property type="entry name" value="HNH_2"/>
    <property type="match status" value="1"/>
</dbReference>
<proteinExistence type="predicted"/>
<name>A0A955LJY4_UNCKA</name>
<sequence length="190" mass="22391">MPEDVCGFTKKQRGWILDRDDHRCQFRYKGKDGKWRRCTNTKHLDVHHIIPRGWAAAHYSKEFAVNGPHNGITLCREHHRGYGVDGFATSIFILHPDVEVARLANRDGDKQAFARMFEHRRKLVQRGVPYWNTRWDSGFIAIVHKETLRYNRKHPDRPYPDNKNRGRTGRVKDKESKKHKKGKAKKGKKK</sequence>
<comment type="caution">
    <text evidence="3">The sequence shown here is derived from an EMBL/GenBank/DDBJ whole genome shotgun (WGS) entry which is preliminary data.</text>
</comment>
<dbReference type="AlphaFoldDB" id="A0A955LJY4"/>
<feature type="region of interest" description="Disordered" evidence="1">
    <location>
        <begin position="152"/>
        <end position="190"/>
    </location>
</feature>
<dbReference type="InterPro" id="IPR003615">
    <property type="entry name" value="HNH_nuc"/>
</dbReference>
<evidence type="ECO:0000313" key="4">
    <source>
        <dbReference type="Proteomes" id="UP000751518"/>
    </source>
</evidence>
<evidence type="ECO:0000256" key="1">
    <source>
        <dbReference type="SAM" id="MobiDB-lite"/>
    </source>
</evidence>
<keyword evidence="3" id="KW-0378">Hydrolase</keyword>
<gene>
    <name evidence="3" type="ORF">KC614_00365</name>
</gene>
<protein>
    <submittedName>
        <fullName evidence="3">HNH endonuclease</fullName>
    </submittedName>
</protein>
<evidence type="ECO:0000259" key="2">
    <source>
        <dbReference type="Pfam" id="PF13391"/>
    </source>
</evidence>
<organism evidence="3 4">
    <name type="scientific">candidate division WWE3 bacterium</name>
    <dbReference type="NCBI Taxonomy" id="2053526"/>
    <lineage>
        <taxon>Bacteria</taxon>
        <taxon>Katanobacteria</taxon>
    </lineage>
</organism>
<feature type="compositionally biased region" description="Basic and acidic residues" evidence="1">
    <location>
        <begin position="156"/>
        <end position="176"/>
    </location>
</feature>
<reference evidence="3" key="2">
    <citation type="journal article" date="2021" name="Microbiome">
        <title>Successional dynamics and alternative stable states in a saline activated sludge microbial community over 9 years.</title>
        <authorList>
            <person name="Wang Y."/>
            <person name="Ye J."/>
            <person name="Ju F."/>
            <person name="Liu L."/>
            <person name="Boyd J.A."/>
            <person name="Deng Y."/>
            <person name="Parks D.H."/>
            <person name="Jiang X."/>
            <person name="Yin X."/>
            <person name="Woodcroft B.J."/>
            <person name="Tyson G.W."/>
            <person name="Hugenholtz P."/>
            <person name="Polz M.F."/>
            <person name="Zhang T."/>
        </authorList>
    </citation>
    <scope>NUCLEOTIDE SEQUENCE</scope>
    <source>
        <strain evidence="3">HKST-UBA03</strain>
    </source>
</reference>
<evidence type="ECO:0000313" key="3">
    <source>
        <dbReference type="EMBL" id="MCA9391642.1"/>
    </source>
</evidence>
<dbReference type="Proteomes" id="UP000751518">
    <property type="component" value="Unassembled WGS sequence"/>
</dbReference>
<feature type="domain" description="HNH nuclease" evidence="2">
    <location>
        <begin position="42"/>
        <end position="80"/>
    </location>
</feature>